<protein>
    <submittedName>
        <fullName evidence="2">Uncharacterized protein</fullName>
    </submittedName>
</protein>
<dbReference type="Proteomes" id="UP001412239">
    <property type="component" value="Unassembled WGS sequence"/>
</dbReference>
<organism evidence="2 3">
    <name type="scientific">Tuber aestivum</name>
    <name type="common">summer truffle</name>
    <dbReference type="NCBI Taxonomy" id="59557"/>
    <lineage>
        <taxon>Eukaryota</taxon>
        <taxon>Fungi</taxon>
        <taxon>Dikarya</taxon>
        <taxon>Ascomycota</taxon>
        <taxon>Pezizomycotina</taxon>
        <taxon>Pezizomycetes</taxon>
        <taxon>Pezizales</taxon>
        <taxon>Tuberaceae</taxon>
        <taxon>Tuber</taxon>
    </lineage>
</organism>
<evidence type="ECO:0000313" key="3">
    <source>
        <dbReference type="Proteomes" id="UP001412239"/>
    </source>
</evidence>
<feature type="compositionally biased region" description="Basic and acidic residues" evidence="1">
    <location>
        <begin position="64"/>
        <end position="74"/>
    </location>
</feature>
<evidence type="ECO:0000256" key="1">
    <source>
        <dbReference type="SAM" id="MobiDB-lite"/>
    </source>
</evidence>
<proteinExistence type="predicted"/>
<accession>A0A292Q9A7</accession>
<feature type="compositionally biased region" description="Polar residues" evidence="1">
    <location>
        <begin position="75"/>
        <end position="84"/>
    </location>
</feature>
<dbReference type="AlphaFoldDB" id="A0A292Q9A7"/>
<dbReference type="EMBL" id="LN890945">
    <property type="protein sequence ID" value="CUS15661.1"/>
    <property type="molecule type" value="Genomic_DNA"/>
</dbReference>
<name>A0A292Q9A7_9PEZI</name>
<evidence type="ECO:0000313" key="2">
    <source>
        <dbReference type="EMBL" id="CUS15661.1"/>
    </source>
</evidence>
<keyword evidence="3" id="KW-1185">Reference proteome</keyword>
<reference evidence="2" key="1">
    <citation type="submission" date="2015-10" db="EMBL/GenBank/DDBJ databases">
        <authorList>
            <person name="Regsiter A."/>
            <person name="william w."/>
        </authorList>
    </citation>
    <scope>NUCLEOTIDE SEQUENCE</scope>
    <source>
        <strain evidence="2">Montdore</strain>
    </source>
</reference>
<feature type="region of interest" description="Disordered" evidence="1">
    <location>
        <begin position="62"/>
        <end position="89"/>
    </location>
</feature>
<gene>
    <name evidence="2" type="ORF">GSTUAT00000364001</name>
</gene>
<sequence>MADNHVITNHFNTVSPAVWVSGNNTGSTYGKPRRIDEDTLVALYSMASSKASRVNLRRAALAARGERENRKNPTERSGANTSSARCPHKKMNRKDQITAIVAGRIAKSAFYFGGYPLVENMHRRRELRQKNEKEFIKNQKMFARWLDSEYDRKGKEPVDGLVGLMDGFGLAGSAGEKVQDKMEIDVSGLEKKMARLDVIQEDDEEIM</sequence>